<comment type="caution">
    <text evidence="1">The sequence shown here is derived from an EMBL/GenBank/DDBJ whole genome shotgun (WGS) entry which is preliminary data.</text>
</comment>
<dbReference type="AlphaFoldDB" id="A0AAN9Y7F4"/>
<protein>
    <submittedName>
        <fullName evidence="1">Uncharacterized protein</fullName>
    </submittedName>
</protein>
<dbReference type="Proteomes" id="UP001367676">
    <property type="component" value="Unassembled WGS sequence"/>
</dbReference>
<sequence length="154" mass="17043">MGPQDGLTLGVSVCAGVFMETPCSSRRQYIFSNGIVYVYVYSHINKFDKLRVKIIYDKSGGSDDKKTVAKVVAQDGRRTLAVDKDGVRGCRLQREDKVTTSSGWRVGGMSGYSVEETNKNTILAVFRNIDAVCGGGEFSRRLRIVEEFFLIARG</sequence>
<organism evidence="1 2">
    <name type="scientific">Parthenolecanium corni</name>
    <dbReference type="NCBI Taxonomy" id="536013"/>
    <lineage>
        <taxon>Eukaryota</taxon>
        <taxon>Metazoa</taxon>
        <taxon>Ecdysozoa</taxon>
        <taxon>Arthropoda</taxon>
        <taxon>Hexapoda</taxon>
        <taxon>Insecta</taxon>
        <taxon>Pterygota</taxon>
        <taxon>Neoptera</taxon>
        <taxon>Paraneoptera</taxon>
        <taxon>Hemiptera</taxon>
        <taxon>Sternorrhyncha</taxon>
        <taxon>Coccoidea</taxon>
        <taxon>Coccidae</taxon>
        <taxon>Parthenolecanium</taxon>
    </lineage>
</organism>
<dbReference type="EMBL" id="JBBCAQ010000016">
    <property type="protein sequence ID" value="KAK7597981.1"/>
    <property type="molecule type" value="Genomic_DNA"/>
</dbReference>
<name>A0AAN9Y7F4_9HEMI</name>
<gene>
    <name evidence="1" type="ORF">V9T40_014937</name>
</gene>
<keyword evidence="2" id="KW-1185">Reference proteome</keyword>
<evidence type="ECO:0000313" key="1">
    <source>
        <dbReference type="EMBL" id="KAK7597981.1"/>
    </source>
</evidence>
<evidence type="ECO:0000313" key="2">
    <source>
        <dbReference type="Proteomes" id="UP001367676"/>
    </source>
</evidence>
<reference evidence="1 2" key="1">
    <citation type="submission" date="2024-03" db="EMBL/GenBank/DDBJ databases">
        <title>Adaptation during the transition from Ophiocordyceps entomopathogen to insect associate is accompanied by gene loss and intensified selection.</title>
        <authorList>
            <person name="Ward C.M."/>
            <person name="Onetto C.A."/>
            <person name="Borneman A.R."/>
        </authorList>
    </citation>
    <scope>NUCLEOTIDE SEQUENCE [LARGE SCALE GENOMIC DNA]</scope>
    <source>
        <strain evidence="1">AWRI1</strain>
        <tissue evidence="1">Single Adult Female</tissue>
    </source>
</reference>
<accession>A0AAN9Y7F4</accession>
<proteinExistence type="predicted"/>